<feature type="domain" description="VOC" evidence="1">
    <location>
        <begin position="4"/>
        <end position="128"/>
    </location>
</feature>
<proteinExistence type="predicted"/>
<dbReference type="RefSeq" id="WP_284333520.1">
    <property type="nucleotide sequence ID" value="NZ_BSOA01000047.1"/>
</dbReference>
<name>A0ABQ5XEH0_9GAMM</name>
<organism evidence="2 3">
    <name type="scientific">Dyella flagellata</name>
    <dbReference type="NCBI Taxonomy" id="1867833"/>
    <lineage>
        <taxon>Bacteria</taxon>
        <taxon>Pseudomonadati</taxon>
        <taxon>Pseudomonadota</taxon>
        <taxon>Gammaproteobacteria</taxon>
        <taxon>Lysobacterales</taxon>
        <taxon>Rhodanobacteraceae</taxon>
        <taxon>Dyella</taxon>
    </lineage>
</organism>
<dbReference type="EMBL" id="BSOA01000047">
    <property type="protein sequence ID" value="GLQ90086.1"/>
    <property type="molecule type" value="Genomic_DNA"/>
</dbReference>
<dbReference type="PROSITE" id="PS51819">
    <property type="entry name" value="VOC"/>
    <property type="match status" value="1"/>
</dbReference>
<dbReference type="InterPro" id="IPR029068">
    <property type="entry name" value="Glyas_Bleomycin-R_OHBP_Dase"/>
</dbReference>
<comment type="caution">
    <text evidence="2">The sequence shown here is derived from an EMBL/GenBank/DDBJ whole genome shotgun (WGS) entry which is preliminary data.</text>
</comment>
<dbReference type="PANTHER" id="PTHR36437">
    <property type="entry name" value="GLYOXALASE/BLEOMYCIN RESISTANCE PROTEIN/DIOXYGENASE"/>
    <property type="match status" value="1"/>
</dbReference>
<sequence length="142" mass="15879">MHHTIAAIALLVRDYDEAIAFYTGCLDFELVEDTPLGGGKRWVLLAPPGSSETRLLLAQASTAEQDSHVGEQGGGRVFLFLHVDDFHARYEAMRSRGVRFLERPRDEPYGTVAVFEDLYGNKWDLLQPRTKPAAPPLRPVNT</sequence>
<dbReference type="Proteomes" id="UP001156627">
    <property type="component" value="Unassembled WGS sequence"/>
</dbReference>
<dbReference type="Gene3D" id="3.10.180.10">
    <property type="entry name" value="2,3-Dihydroxybiphenyl 1,2-Dioxygenase, domain 1"/>
    <property type="match status" value="1"/>
</dbReference>
<keyword evidence="3" id="KW-1185">Reference proteome</keyword>
<reference evidence="3" key="1">
    <citation type="journal article" date="2019" name="Int. J. Syst. Evol. Microbiol.">
        <title>The Global Catalogue of Microorganisms (GCM) 10K type strain sequencing project: providing services to taxonomists for standard genome sequencing and annotation.</title>
        <authorList>
            <consortium name="The Broad Institute Genomics Platform"/>
            <consortium name="The Broad Institute Genome Sequencing Center for Infectious Disease"/>
            <person name="Wu L."/>
            <person name="Ma J."/>
        </authorList>
    </citation>
    <scope>NUCLEOTIDE SEQUENCE [LARGE SCALE GENOMIC DNA]</scope>
    <source>
        <strain evidence="3">NBRC 111981</strain>
    </source>
</reference>
<evidence type="ECO:0000313" key="2">
    <source>
        <dbReference type="EMBL" id="GLQ90086.1"/>
    </source>
</evidence>
<gene>
    <name evidence="2" type="ORF">GCM10007898_36610</name>
</gene>
<dbReference type="CDD" id="cd07263">
    <property type="entry name" value="VOC_like"/>
    <property type="match status" value="1"/>
</dbReference>
<accession>A0ABQ5XEH0</accession>
<dbReference type="Pfam" id="PF00903">
    <property type="entry name" value="Glyoxalase"/>
    <property type="match status" value="1"/>
</dbReference>
<dbReference type="InterPro" id="IPR037523">
    <property type="entry name" value="VOC_core"/>
</dbReference>
<dbReference type="SUPFAM" id="SSF54593">
    <property type="entry name" value="Glyoxalase/Bleomycin resistance protein/Dihydroxybiphenyl dioxygenase"/>
    <property type="match status" value="1"/>
</dbReference>
<evidence type="ECO:0000313" key="3">
    <source>
        <dbReference type="Proteomes" id="UP001156627"/>
    </source>
</evidence>
<protein>
    <recommendedName>
        <fullName evidence="1">VOC domain-containing protein</fullName>
    </recommendedName>
</protein>
<dbReference type="PANTHER" id="PTHR36437:SF2">
    <property type="entry name" value="GLYOXALASE_BLEOMYCIN RESISTANCE PROTEIN_DIOXYGENASE"/>
    <property type="match status" value="1"/>
</dbReference>
<evidence type="ECO:0000259" key="1">
    <source>
        <dbReference type="PROSITE" id="PS51819"/>
    </source>
</evidence>
<dbReference type="InterPro" id="IPR004360">
    <property type="entry name" value="Glyas_Fos-R_dOase_dom"/>
</dbReference>